<keyword evidence="1" id="KW-0812">Transmembrane</keyword>
<dbReference type="Gene3D" id="3.30.700.10">
    <property type="entry name" value="Glycoprotein, Type 4 Pilin"/>
    <property type="match status" value="1"/>
</dbReference>
<dbReference type="SUPFAM" id="SSF54523">
    <property type="entry name" value="Pili subunits"/>
    <property type="match status" value="1"/>
</dbReference>
<dbReference type="InterPro" id="IPR012902">
    <property type="entry name" value="N_methyl_site"/>
</dbReference>
<gene>
    <name evidence="2" type="ordered locus">DEFDS_P016</name>
</gene>
<dbReference type="HOGENOM" id="CLU_1632661_0_0_0"/>
<dbReference type="RefSeq" id="WP_013008889.1">
    <property type="nucleotide sequence ID" value="NC_013940.1"/>
</dbReference>
<evidence type="ECO:0000313" key="2">
    <source>
        <dbReference type="EMBL" id="BAI81644.1"/>
    </source>
</evidence>
<dbReference type="Proteomes" id="UP000001520">
    <property type="component" value="Plasmid megaplasmid pDF308"/>
</dbReference>
<dbReference type="Pfam" id="PF07963">
    <property type="entry name" value="N_methyl"/>
    <property type="match status" value="1"/>
</dbReference>
<proteinExistence type="predicted"/>
<geneLocation type="plasmid" evidence="2 3">
    <name>megaplasmid pDF308</name>
</geneLocation>
<keyword evidence="1" id="KW-0472">Membrane</keyword>
<feature type="transmembrane region" description="Helical" evidence="1">
    <location>
        <begin position="21"/>
        <end position="41"/>
    </location>
</feature>
<dbReference type="KEGG" id="ddf:DEFDS_P016"/>
<evidence type="ECO:0000313" key="3">
    <source>
        <dbReference type="Proteomes" id="UP000001520"/>
    </source>
</evidence>
<dbReference type="AlphaFoldDB" id="D3PEK2"/>
<keyword evidence="3" id="KW-1185">Reference proteome</keyword>
<reference evidence="2 3" key="1">
    <citation type="journal article" date="2010" name="DNA Res.">
        <title>Bacterial lifestyle in a deep-sea hydrothermal vent chimney revealed by the genome sequence of the thermophilic bacterium Deferribacter desulfuricans SSM1.</title>
        <authorList>
            <person name="Takaki Y."/>
            <person name="Shimamura S."/>
            <person name="Nakagawa S."/>
            <person name="Fukuhara Y."/>
            <person name="Horikawa H."/>
            <person name="Ankai A."/>
            <person name="Harada T."/>
            <person name="Hosoyama A."/>
            <person name="Oguchi A."/>
            <person name="Fukui S."/>
            <person name="Fujita N."/>
            <person name="Takami H."/>
            <person name="Takai K."/>
        </authorList>
    </citation>
    <scope>NUCLEOTIDE SEQUENCE [LARGE SCALE GENOMIC DNA]</scope>
    <source>
        <strain evidence="3">DSM 14783 / JCM 11476 / NBRC 101012 / SSM1</strain>
        <plasmid evidence="3">Plasmid megaplasmid pDF308</plasmid>
    </source>
</reference>
<keyword evidence="1" id="KW-1133">Transmembrane helix</keyword>
<protein>
    <submittedName>
        <fullName evidence="2">Uncharacterized protein</fullName>
    </submittedName>
</protein>
<dbReference type="InterPro" id="IPR045584">
    <property type="entry name" value="Pilin-like"/>
</dbReference>
<evidence type="ECO:0000256" key="1">
    <source>
        <dbReference type="SAM" id="Phobius"/>
    </source>
</evidence>
<dbReference type="EMBL" id="AP011530">
    <property type="protein sequence ID" value="BAI81644.1"/>
    <property type="molecule type" value="Genomic_DNA"/>
</dbReference>
<dbReference type="NCBIfam" id="TIGR02532">
    <property type="entry name" value="IV_pilin_GFxxxE"/>
    <property type="match status" value="1"/>
</dbReference>
<accession>D3PEK2</accession>
<keyword evidence="2" id="KW-0614">Plasmid</keyword>
<name>D3PEK2_DEFDS</name>
<organism evidence="2 3">
    <name type="scientific">Deferribacter desulfuricans (strain DSM 14783 / JCM 11476 / NBRC 101012 / SSM1)</name>
    <dbReference type="NCBI Taxonomy" id="639282"/>
    <lineage>
        <taxon>Bacteria</taxon>
        <taxon>Pseudomonadati</taxon>
        <taxon>Deferribacterota</taxon>
        <taxon>Deferribacteres</taxon>
        <taxon>Deferribacterales</taxon>
        <taxon>Deferribacteraceae</taxon>
        <taxon>Deferribacter</taxon>
    </lineage>
</organism>
<sequence>MWFRKKYGKQQKKKKFFNNKGFTLMELIIVLGILLILYAAFKPNKQAKDSAIAQSIVQQIEALNSAFEICVQAQGSMDYSACTDSVLQNYVPNNDLNALKNTQIKTTITYSFSSDGTSITYTIPLNTLSGNRFTSMQTMIANMLKNKARSVTTTSSGVQATF</sequence>